<evidence type="ECO:0000259" key="5">
    <source>
        <dbReference type="PROSITE" id="PS50158"/>
    </source>
</evidence>
<dbReference type="Pfam" id="PF07727">
    <property type="entry name" value="RVT_2"/>
    <property type="match status" value="2"/>
</dbReference>
<dbReference type="CDD" id="cd09272">
    <property type="entry name" value="RNase_HI_RT_Ty1"/>
    <property type="match status" value="1"/>
</dbReference>
<dbReference type="GO" id="GO:0015074">
    <property type="term" value="P:DNA integration"/>
    <property type="evidence" value="ECO:0007669"/>
    <property type="project" value="InterPro"/>
</dbReference>
<dbReference type="SUPFAM" id="SSF56672">
    <property type="entry name" value="DNA/RNA polymerases"/>
    <property type="match status" value="1"/>
</dbReference>
<dbReference type="AlphaFoldDB" id="A0A2Z6N7H0"/>
<feature type="region of interest" description="Disordered" evidence="4">
    <location>
        <begin position="119"/>
        <end position="139"/>
    </location>
</feature>
<evidence type="ECO:0000256" key="1">
    <source>
        <dbReference type="ARBA" id="ARBA00022750"/>
    </source>
</evidence>
<gene>
    <name evidence="7" type="ORF">TSUD_58260</name>
</gene>
<dbReference type="InterPro" id="IPR012337">
    <property type="entry name" value="RNaseH-like_sf"/>
</dbReference>
<sequence length="1066" mass="120922">MRQKYQGSTKVKRAQLQALRREYESLNMKIGESIDEYFARTLTIANKMNAHGETLTQGNIVEKILHSLTSRFNYVTCAIEEAHDVTTMTVDELQSSLIVHEQRMKGQKDQEEQALKMSYGGRSGRGRGGASRGRGRGGRGVKFNKENVECFKCHKLGHFQFECPSWEEENANYAQFDEGEEILLMTQEIKEVKEEESHSEICYKDSVKLGDDSKTAVMGKGNLKLHIEGYTQIFTNVYYLPGLKNNLLSIGQLQEKNLTVILKNNTCKVFHEEKGVIMSSHMSLNRMYVIRAPVIFPKCFKVSHGNENQVWHQRYGHLSYKGLSVLANKKMVLGLPHVKEPTEKCSNCMKGKQQREAVPKRSSWRASVKLELIYSDICAPITPESNDRGVEYTSTAFKEFCDLHGIRRQLTVAYTPQQNGVAERKNRTILNMVRSMMDDKKIPKKLWPEAVNWSVHILNRCPTFVVKDITPKEAWSGSKPSVSHFKVFGCIAYVHIPDNLRKNKAKIVVSKDVKFDEASQWDWDNKKIANTKIVSADNLIDTDACSLSKHSDSGGDVDDHISDAQNEDLDEQTVSDSEDSSEEVEEVGLGKRVSRKPGYLEDYVTNETNGDEEVLQNLAIFTPEANNTWELTAQPNGAKKIGVKWIFKTKYNEQGKIEKHKARLVAKGYSQQYGIDYNEVFAPVARWDTIRTVLAITAAKNWYVFQLDVKSAFLHGELNEDVYVEQPLGYQKGSKDMHGGKDKLIIVSLYVDDLIITGNAQELFDKFKNSMERNFTMTDLGRMRYFLGIEVLQNDNGIFICQHKYAIEILERFGMSECNSVSNPLVPGCKLQKDETGKASDATNYKQMVGCLMYLLATIPDMAFSVCLVARFMERPTEIHVADVKRILRYLKGTSYGLLYERGNGSKLSSWSDSDYARDLDDRKSTSGYVFMIGTKVVSWPSRKQPIVTLSATEAEFIAAVNSACQGVWLSRILGQIDEKLKECITIYCDNISSIKLSKNPMMHGRSKHIDVRFHFLRDLSKDGVIQLVHCSSFEQIADILTKALSLENFCRNIEKLGMCKLEVIS</sequence>
<dbReference type="InterPro" id="IPR001878">
    <property type="entry name" value="Znf_CCHC"/>
</dbReference>
<organism evidence="7 8">
    <name type="scientific">Trifolium subterraneum</name>
    <name type="common">Subterranean clover</name>
    <dbReference type="NCBI Taxonomy" id="3900"/>
    <lineage>
        <taxon>Eukaryota</taxon>
        <taxon>Viridiplantae</taxon>
        <taxon>Streptophyta</taxon>
        <taxon>Embryophyta</taxon>
        <taxon>Tracheophyta</taxon>
        <taxon>Spermatophyta</taxon>
        <taxon>Magnoliopsida</taxon>
        <taxon>eudicotyledons</taxon>
        <taxon>Gunneridae</taxon>
        <taxon>Pentapetalae</taxon>
        <taxon>rosids</taxon>
        <taxon>fabids</taxon>
        <taxon>Fabales</taxon>
        <taxon>Fabaceae</taxon>
        <taxon>Papilionoideae</taxon>
        <taxon>50 kb inversion clade</taxon>
        <taxon>NPAAA clade</taxon>
        <taxon>Hologalegina</taxon>
        <taxon>IRL clade</taxon>
        <taxon>Trifolieae</taxon>
        <taxon>Trifolium</taxon>
    </lineage>
</organism>
<keyword evidence="1" id="KW-0645">Protease</keyword>
<dbReference type="SUPFAM" id="SSF53098">
    <property type="entry name" value="Ribonuclease H-like"/>
    <property type="match status" value="1"/>
</dbReference>
<keyword evidence="1" id="KW-0064">Aspartyl protease</keyword>
<keyword evidence="1" id="KW-0378">Hydrolase</keyword>
<dbReference type="Pfam" id="PF13976">
    <property type="entry name" value="gag_pre-integrs"/>
    <property type="match status" value="1"/>
</dbReference>
<dbReference type="OrthoDB" id="441285at2759"/>
<feature type="region of interest" description="Disordered" evidence="4">
    <location>
        <begin position="567"/>
        <end position="593"/>
    </location>
</feature>
<dbReference type="InterPro" id="IPR036397">
    <property type="entry name" value="RNaseH_sf"/>
</dbReference>
<dbReference type="SMART" id="SM00343">
    <property type="entry name" value="ZnF_C2HC"/>
    <property type="match status" value="1"/>
</dbReference>
<dbReference type="GO" id="GO:0004190">
    <property type="term" value="F:aspartic-type endopeptidase activity"/>
    <property type="evidence" value="ECO:0007669"/>
    <property type="project" value="UniProtKB-KW"/>
</dbReference>
<evidence type="ECO:0000256" key="3">
    <source>
        <dbReference type="SAM" id="Coils"/>
    </source>
</evidence>
<evidence type="ECO:0000256" key="4">
    <source>
        <dbReference type="SAM" id="MobiDB-lite"/>
    </source>
</evidence>
<evidence type="ECO:0000256" key="2">
    <source>
        <dbReference type="PROSITE-ProRule" id="PRU00047"/>
    </source>
</evidence>
<evidence type="ECO:0000313" key="8">
    <source>
        <dbReference type="Proteomes" id="UP000242715"/>
    </source>
</evidence>
<proteinExistence type="predicted"/>
<evidence type="ECO:0000259" key="6">
    <source>
        <dbReference type="PROSITE" id="PS50994"/>
    </source>
</evidence>
<evidence type="ECO:0000313" key="7">
    <source>
        <dbReference type="EMBL" id="GAU31825.1"/>
    </source>
</evidence>
<dbReference type="InterPro" id="IPR025724">
    <property type="entry name" value="GAG-pre-integrase_dom"/>
</dbReference>
<dbReference type="Gene3D" id="3.30.420.10">
    <property type="entry name" value="Ribonuclease H-like superfamily/Ribonuclease H"/>
    <property type="match status" value="1"/>
</dbReference>
<keyword evidence="3" id="KW-0175">Coiled coil</keyword>
<dbReference type="EMBL" id="DF973469">
    <property type="protein sequence ID" value="GAU31825.1"/>
    <property type="molecule type" value="Genomic_DNA"/>
</dbReference>
<name>A0A2Z6N7H0_TRISU</name>
<keyword evidence="2" id="KW-0862">Zinc</keyword>
<keyword evidence="2" id="KW-0863">Zinc-finger</keyword>
<dbReference type="InterPro" id="IPR013103">
    <property type="entry name" value="RVT_2"/>
</dbReference>
<keyword evidence="2" id="KW-0479">Metal-binding</keyword>
<dbReference type="InterPro" id="IPR036875">
    <property type="entry name" value="Znf_CCHC_sf"/>
</dbReference>
<dbReference type="SUPFAM" id="SSF57756">
    <property type="entry name" value="Retrovirus zinc finger-like domains"/>
    <property type="match status" value="1"/>
</dbReference>
<feature type="compositionally biased region" description="Acidic residues" evidence="4">
    <location>
        <begin position="567"/>
        <end position="586"/>
    </location>
</feature>
<dbReference type="PROSITE" id="PS50994">
    <property type="entry name" value="INTEGRASE"/>
    <property type="match status" value="1"/>
</dbReference>
<protein>
    <recommendedName>
        <fullName evidence="9">Integrase catalytic domain-containing protein</fullName>
    </recommendedName>
</protein>
<keyword evidence="8" id="KW-1185">Reference proteome</keyword>
<dbReference type="Pfam" id="PF14223">
    <property type="entry name" value="Retrotran_gag_2"/>
    <property type="match status" value="1"/>
</dbReference>
<reference evidence="8" key="1">
    <citation type="journal article" date="2017" name="Front. Plant Sci.">
        <title>Climate Clever Clovers: New Paradigm to Reduce the Environmental Footprint of Ruminants by Breeding Low Methanogenic Forages Utilizing Haplotype Variation.</title>
        <authorList>
            <person name="Kaur P."/>
            <person name="Appels R."/>
            <person name="Bayer P.E."/>
            <person name="Keeble-Gagnere G."/>
            <person name="Wang J."/>
            <person name="Hirakawa H."/>
            <person name="Shirasawa K."/>
            <person name="Vercoe P."/>
            <person name="Stefanova K."/>
            <person name="Durmic Z."/>
            <person name="Nichols P."/>
            <person name="Revell C."/>
            <person name="Isobe S.N."/>
            <person name="Edwards D."/>
            <person name="Erskine W."/>
        </authorList>
    </citation>
    <scope>NUCLEOTIDE SEQUENCE [LARGE SCALE GENOMIC DNA]</scope>
    <source>
        <strain evidence="8">cv. Daliak</strain>
    </source>
</reference>
<feature type="coiled-coil region" evidence="3">
    <location>
        <begin position="9"/>
        <end position="36"/>
    </location>
</feature>
<accession>A0A2Z6N7H0</accession>
<dbReference type="InterPro" id="IPR001584">
    <property type="entry name" value="Integrase_cat-core"/>
</dbReference>
<feature type="domain" description="CCHC-type" evidence="5">
    <location>
        <begin position="150"/>
        <end position="165"/>
    </location>
</feature>
<dbReference type="PANTHER" id="PTHR11439:SF517">
    <property type="entry name" value="CYSTEINE-RICH RLK (RECEPTOR-LIKE PROTEIN KINASE) 8"/>
    <property type="match status" value="1"/>
</dbReference>
<dbReference type="PANTHER" id="PTHR11439">
    <property type="entry name" value="GAG-POL-RELATED RETROTRANSPOSON"/>
    <property type="match status" value="1"/>
</dbReference>
<dbReference type="PROSITE" id="PS50158">
    <property type="entry name" value="ZF_CCHC"/>
    <property type="match status" value="1"/>
</dbReference>
<dbReference type="GO" id="GO:0003676">
    <property type="term" value="F:nucleic acid binding"/>
    <property type="evidence" value="ECO:0007669"/>
    <property type="project" value="InterPro"/>
</dbReference>
<evidence type="ECO:0008006" key="9">
    <source>
        <dbReference type="Google" id="ProtNLM"/>
    </source>
</evidence>
<feature type="domain" description="Integrase catalytic" evidence="6">
    <location>
        <begin position="387"/>
        <end position="479"/>
    </location>
</feature>
<dbReference type="InterPro" id="IPR043502">
    <property type="entry name" value="DNA/RNA_pol_sf"/>
</dbReference>
<dbReference type="InterPro" id="IPR054722">
    <property type="entry name" value="PolX-like_BBD"/>
</dbReference>
<dbReference type="GO" id="GO:0008270">
    <property type="term" value="F:zinc ion binding"/>
    <property type="evidence" value="ECO:0007669"/>
    <property type="project" value="UniProtKB-KW"/>
</dbReference>
<feature type="compositionally biased region" description="Gly residues" evidence="4">
    <location>
        <begin position="121"/>
        <end position="132"/>
    </location>
</feature>
<dbReference type="Proteomes" id="UP000242715">
    <property type="component" value="Unassembled WGS sequence"/>
</dbReference>
<dbReference type="Pfam" id="PF22936">
    <property type="entry name" value="Pol_BBD"/>
    <property type="match status" value="1"/>
</dbReference>